<proteinExistence type="inferred from homology"/>
<evidence type="ECO:0000256" key="10">
    <source>
        <dbReference type="RuleBase" id="RU351113"/>
    </source>
</evidence>
<accession>A0A6J2J973</accession>
<evidence type="ECO:0000256" key="3">
    <source>
        <dbReference type="ARBA" id="ARBA00022606"/>
    </source>
</evidence>
<keyword evidence="11" id="KW-1185">Reference proteome</keyword>
<protein>
    <recommendedName>
        <fullName evidence="10">Odorant receptor</fullName>
    </recommendedName>
</protein>
<dbReference type="InterPro" id="IPR004117">
    <property type="entry name" value="7tm6_olfct_rcpt"/>
</dbReference>
<keyword evidence="3 10" id="KW-0716">Sensory transduction</keyword>
<dbReference type="GO" id="GO:0005886">
    <property type="term" value="C:plasma membrane"/>
    <property type="evidence" value="ECO:0007669"/>
    <property type="project" value="UniProtKB-SubCell"/>
</dbReference>
<reference evidence="12" key="1">
    <citation type="submission" date="2025-08" db="UniProtKB">
        <authorList>
            <consortium name="RefSeq"/>
        </authorList>
    </citation>
    <scope>IDENTIFICATION</scope>
    <source>
        <tissue evidence="12">Silk gland</tissue>
    </source>
</reference>
<evidence type="ECO:0000313" key="11">
    <source>
        <dbReference type="Proteomes" id="UP000504629"/>
    </source>
</evidence>
<keyword evidence="4 10" id="KW-0812">Transmembrane</keyword>
<feature type="transmembrane region" description="Helical" evidence="10">
    <location>
        <begin position="306"/>
        <end position="323"/>
    </location>
</feature>
<evidence type="ECO:0000256" key="6">
    <source>
        <dbReference type="ARBA" id="ARBA00022989"/>
    </source>
</evidence>
<organism evidence="11 12">
    <name type="scientific">Bombyx mandarina</name>
    <name type="common">Wild silk moth</name>
    <name type="synonym">Wild silkworm</name>
    <dbReference type="NCBI Taxonomy" id="7092"/>
    <lineage>
        <taxon>Eukaryota</taxon>
        <taxon>Metazoa</taxon>
        <taxon>Ecdysozoa</taxon>
        <taxon>Arthropoda</taxon>
        <taxon>Hexapoda</taxon>
        <taxon>Insecta</taxon>
        <taxon>Pterygota</taxon>
        <taxon>Neoptera</taxon>
        <taxon>Endopterygota</taxon>
        <taxon>Lepidoptera</taxon>
        <taxon>Glossata</taxon>
        <taxon>Ditrysia</taxon>
        <taxon>Bombycoidea</taxon>
        <taxon>Bombycidae</taxon>
        <taxon>Bombycinae</taxon>
        <taxon>Bombyx</taxon>
    </lineage>
</organism>
<feature type="transmembrane region" description="Helical" evidence="10">
    <location>
        <begin position="150"/>
        <end position="172"/>
    </location>
</feature>
<dbReference type="PANTHER" id="PTHR21137:SF35">
    <property type="entry name" value="ODORANT RECEPTOR 19A-RELATED"/>
    <property type="match status" value="1"/>
</dbReference>
<name>A0A6J2J973_BOMMA</name>
<feature type="transmembrane region" description="Helical" evidence="10">
    <location>
        <begin position="217"/>
        <end position="240"/>
    </location>
</feature>
<comment type="subcellular location">
    <subcellularLocation>
        <location evidence="1 10">Cell membrane</location>
        <topology evidence="1 10">Multi-pass membrane protein</topology>
    </subcellularLocation>
</comment>
<dbReference type="PANTHER" id="PTHR21137">
    <property type="entry name" value="ODORANT RECEPTOR"/>
    <property type="match status" value="1"/>
</dbReference>
<keyword evidence="2" id="KW-1003">Cell membrane</keyword>
<dbReference type="OrthoDB" id="8122682at2759"/>
<feature type="transmembrane region" description="Helical" evidence="10">
    <location>
        <begin position="335"/>
        <end position="356"/>
    </location>
</feature>
<dbReference type="GO" id="GO:0005549">
    <property type="term" value="F:odorant binding"/>
    <property type="evidence" value="ECO:0007669"/>
    <property type="project" value="InterPro"/>
</dbReference>
<evidence type="ECO:0000256" key="1">
    <source>
        <dbReference type="ARBA" id="ARBA00004651"/>
    </source>
</evidence>
<sequence length="429" mass="50316">MSYLRRLKGFIEKDYFDFERPDINLYNFHPQLRILLIVNGIFFNNRNSRIRLIWPGGSILLCMLAVCLESMFIYHGLTTKDYSFATECFCCFVLLGTMPVVSLSVLKNKDNILDLIENMNENFIYIRRLESKYRNSFLEGQLIIWKFYNAWLIFCCIVCGTFFMFPVFVLMYQSLFPSLDEDTTRPLVFPIWLPKLDGYSTPIYEIFLILEINYCLIFLQTFCVYIYTLFHILLHFYYILHMIKFDLEAIFDDINESVALLPHRDTRRIEVQKILNGRMKRIVTWHISVFKAVEAVSSIYGPPLAYQVMFTSIAICLIAIQITQKLENGILDIRFTMLGVAACLQMWIPCYLGTLLRNKAFGVGEACWNSGWHQTPLGRMIRQDIIIVLLRAQQPVTIKFPGLQSIQLETFSSIMTTSYSYFNMLRQYS</sequence>
<dbReference type="RefSeq" id="XP_028025990.1">
    <property type="nucleotide sequence ID" value="XM_028170189.1"/>
</dbReference>
<dbReference type="AlphaFoldDB" id="A0A6J2J973"/>
<comment type="caution">
    <text evidence="10">Lacks conserved residue(s) required for the propagation of feature annotation.</text>
</comment>
<evidence type="ECO:0000256" key="4">
    <source>
        <dbReference type="ARBA" id="ARBA00022692"/>
    </source>
</evidence>
<dbReference type="KEGG" id="bman:114239796"/>
<keyword evidence="7 10" id="KW-0472">Membrane</keyword>
<evidence type="ECO:0000256" key="9">
    <source>
        <dbReference type="ARBA" id="ARBA00023224"/>
    </source>
</evidence>
<dbReference type="Pfam" id="PF02949">
    <property type="entry name" value="7tm_6"/>
    <property type="match status" value="1"/>
</dbReference>
<evidence type="ECO:0000313" key="12">
    <source>
        <dbReference type="RefSeq" id="XP_028025990.1"/>
    </source>
</evidence>
<dbReference type="GO" id="GO:0004984">
    <property type="term" value="F:olfactory receptor activity"/>
    <property type="evidence" value="ECO:0007669"/>
    <property type="project" value="InterPro"/>
</dbReference>
<keyword evidence="6 10" id="KW-1133">Transmembrane helix</keyword>
<feature type="transmembrane region" description="Helical" evidence="10">
    <location>
        <begin position="82"/>
        <end position="106"/>
    </location>
</feature>
<evidence type="ECO:0000256" key="5">
    <source>
        <dbReference type="ARBA" id="ARBA00022725"/>
    </source>
</evidence>
<feature type="transmembrane region" description="Helical" evidence="10">
    <location>
        <begin position="52"/>
        <end position="76"/>
    </location>
</feature>
<keyword evidence="9 10" id="KW-0807">Transducer</keyword>
<evidence type="ECO:0000256" key="7">
    <source>
        <dbReference type="ARBA" id="ARBA00023136"/>
    </source>
</evidence>
<dbReference type="Proteomes" id="UP000504629">
    <property type="component" value="Unplaced"/>
</dbReference>
<evidence type="ECO:0000256" key="2">
    <source>
        <dbReference type="ARBA" id="ARBA00022475"/>
    </source>
</evidence>
<keyword evidence="5 10" id="KW-0552">Olfaction</keyword>
<dbReference type="GeneID" id="114239796"/>
<dbReference type="GO" id="GO:0007165">
    <property type="term" value="P:signal transduction"/>
    <property type="evidence" value="ECO:0007669"/>
    <property type="project" value="UniProtKB-KW"/>
</dbReference>
<keyword evidence="8 10" id="KW-0675">Receptor</keyword>
<comment type="similarity">
    <text evidence="10">Belongs to the insect chemoreceptor superfamily. Heteromeric odorant receptor channel (TC 1.A.69) family.</text>
</comment>
<gene>
    <name evidence="12" type="primary">LOC114239796</name>
</gene>
<evidence type="ECO:0000256" key="8">
    <source>
        <dbReference type="ARBA" id="ARBA00023170"/>
    </source>
</evidence>